<gene>
    <name evidence="2" type="ORF">H8S65_01005</name>
</gene>
<protein>
    <recommendedName>
        <fullName evidence="4">Glycosyltransferase RgtA/B/C/D-like domain-containing protein</fullName>
    </recommendedName>
</protein>
<dbReference type="Pfam" id="PF19529">
    <property type="entry name" value="DUF6057"/>
    <property type="match status" value="1"/>
</dbReference>
<feature type="transmembrane region" description="Helical" evidence="1">
    <location>
        <begin position="122"/>
        <end position="141"/>
    </location>
</feature>
<evidence type="ECO:0000313" key="2">
    <source>
        <dbReference type="EMBL" id="MBC5631356.1"/>
    </source>
</evidence>
<feature type="transmembrane region" description="Helical" evidence="1">
    <location>
        <begin position="6"/>
        <end position="28"/>
    </location>
</feature>
<dbReference type="Proteomes" id="UP000651475">
    <property type="component" value="Unassembled WGS sequence"/>
</dbReference>
<feature type="transmembrane region" description="Helical" evidence="1">
    <location>
        <begin position="251"/>
        <end position="273"/>
    </location>
</feature>
<feature type="transmembrane region" description="Helical" evidence="1">
    <location>
        <begin position="222"/>
        <end position="239"/>
    </location>
</feature>
<proteinExistence type="predicted"/>
<keyword evidence="3" id="KW-1185">Reference proteome</keyword>
<feature type="transmembrane region" description="Helical" evidence="1">
    <location>
        <begin position="147"/>
        <end position="176"/>
    </location>
</feature>
<dbReference type="InterPro" id="IPR045692">
    <property type="entry name" value="DUF6057"/>
</dbReference>
<reference evidence="2 3" key="1">
    <citation type="submission" date="2020-08" db="EMBL/GenBank/DDBJ databases">
        <title>Genome public.</title>
        <authorList>
            <person name="Liu C."/>
            <person name="Sun Q."/>
        </authorList>
    </citation>
    <scope>NUCLEOTIDE SEQUENCE [LARGE SCALE GENOMIC DNA]</scope>
    <source>
        <strain evidence="2 3">NSJ-79</strain>
    </source>
</reference>
<evidence type="ECO:0008006" key="4">
    <source>
        <dbReference type="Google" id="ProtNLM"/>
    </source>
</evidence>
<keyword evidence="1" id="KW-0472">Membrane</keyword>
<name>A0ABR7DIX6_9BACT</name>
<dbReference type="RefSeq" id="WP_186928093.1">
    <property type="nucleotide sequence ID" value="NZ_JACOOJ010000001.1"/>
</dbReference>
<accession>A0ABR7DIX6</accession>
<evidence type="ECO:0000256" key="1">
    <source>
        <dbReference type="SAM" id="Phobius"/>
    </source>
</evidence>
<evidence type="ECO:0000313" key="3">
    <source>
        <dbReference type="Proteomes" id="UP000651475"/>
    </source>
</evidence>
<dbReference type="EMBL" id="JACOOJ010000001">
    <property type="protein sequence ID" value="MBC5631356.1"/>
    <property type="molecule type" value="Genomic_DNA"/>
</dbReference>
<keyword evidence="1" id="KW-0812">Transmembrane</keyword>
<feature type="transmembrane region" description="Helical" evidence="1">
    <location>
        <begin position="188"/>
        <end position="210"/>
    </location>
</feature>
<sequence length="275" mass="31513">MAKREVLLQSVAAVIFGLMCFAFFRFVYPSGFFQKEQAEGLFTLGSFVSYLTKPAWLVCYSGNVLMAFGGPSGAPFLITLILLFEWWLLTLVLKRFNVGGMASLYAFLPVMLEWGGYCYPTYLLRSILATIIALSLFLGYTCIKNKWLSVLTGLLALPLIYFLAGNRLNFFVLLILFYETGKEPKRWLYWGLLLVTGVFMPVWMMHFYSLTQEQAYLYPHNGLPSFFPPLLFCFSLLFLQIRKFRDMPIRVLPVIVTVCILLALLGIFIFLIADF</sequence>
<keyword evidence="1" id="KW-1133">Transmembrane helix</keyword>
<feature type="transmembrane region" description="Helical" evidence="1">
    <location>
        <begin position="74"/>
        <end position="93"/>
    </location>
</feature>
<feature type="transmembrane region" description="Helical" evidence="1">
    <location>
        <begin position="40"/>
        <end position="68"/>
    </location>
</feature>
<organism evidence="2 3">
    <name type="scientific">Parabacteroides hominis</name>
    <dbReference type="NCBI Taxonomy" id="2763057"/>
    <lineage>
        <taxon>Bacteria</taxon>
        <taxon>Pseudomonadati</taxon>
        <taxon>Bacteroidota</taxon>
        <taxon>Bacteroidia</taxon>
        <taxon>Bacteroidales</taxon>
        <taxon>Tannerellaceae</taxon>
        <taxon>Parabacteroides</taxon>
    </lineage>
</organism>
<comment type="caution">
    <text evidence="2">The sequence shown here is derived from an EMBL/GenBank/DDBJ whole genome shotgun (WGS) entry which is preliminary data.</text>
</comment>